<evidence type="ECO:0000256" key="4">
    <source>
        <dbReference type="ARBA" id="ARBA00022481"/>
    </source>
</evidence>
<dbReference type="PROSITE" id="PS51420">
    <property type="entry name" value="RHO"/>
    <property type="match status" value="1"/>
</dbReference>
<dbReference type="GO" id="GO:0015031">
    <property type="term" value="P:protein transport"/>
    <property type="evidence" value="ECO:0007669"/>
    <property type="project" value="UniProtKB-KW"/>
</dbReference>
<keyword evidence="6" id="KW-0653">Protein transport</keyword>
<keyword evidence="3" id="KW-0813">Transport</keyword>
<feature type="region of interest" description="Disordered" evidence="11">
    <location>
        <begin position="294"/>
        <end position="322"/>
    </location>
</feature>
<dbReference type="SMART" id="SM00173">
    <property type="entry name" value="RAS"/>
    <property type="match status" value="1"/>
</dbReference>
<evidence type="ECO:0000256" key="7">
    <source>
        <dbReference type="ARBA" id="ARBA00023134"/>
    </source>
</evidence>
<evidence type="ECO:0000256" key="3">
    <source>
        <dbReference type="ARBA" id="ARBA00022448"/>
    </source>
</evidence>
<evidence type="ECO:0000256" key="6">
    <source>
        <dbReference type="ARBA" id="ARBA00022927"/>
    </source>
</evidence>
<evidence type="ECO:0000256" key="1">
    <source>
        <dbReference type="ARBA" id="ARBA00004308"/>
    </source>
</evidence>
<dbReference type="Pfam" id="PF00071">
    <property type="entry name" value="Ras"/>
    <property type="match status" value="1"/>
</dbReference>
<dbReference type="PROSITE" id="PS51419">
    <property type="entry name" value="RAB"/>
    <property type="match status" value="1"/>
</dbReference>
<dbReference type="SMART" id="SM00176">
    <property type="entry name" value="RAN"/>
    <property type="match status" value="1"/>
</dbReference>
<dbReference type="FunFam" id="3.40.50.300:FF:001072">
    <property type="entry name" value="Rab family GTPase"/>
    <property type="match status" value="1"/>
</dbReference>
<dbReference type="PROSITE" id="PS51421">
    <property type="entry name" value="RAS"/>
    <property type="match status" value="1"/>
</dbReference>
<keyword evidence="4" id="KW-0488">Methylation</keyword>
<dbReference type="GO" id="GO:0003924">
    <property type="term" value="F:GTPase activity"/>
    <property type="evidence" value="ECO:0007669"/>
    <property type="project" value="InterPro"/>
</dbReference>
<dbReference type="InterPro" id="IPR041577">
    <property type="entry name" value="RT_RNaseH_2"/>
</dbReference>
<feature type="compositionally biased region" description="Polar residues" evidence="11">
    <location>
        <begin position="300"/>
        <end position="322"/>
    </location>
</feature>
<dbReference type="GO" id="GO:0032482">
    <property type="term" value="P:Rab protein signal transduction"/>
    <property type="evidence" value="ECO:0007669"/>
    <property type="project" value="InterPro"/>
</dbReference>
<dbReference type="PANTHER" id="PTHR47979">
    <property type="entry name" value="DRAB11-RELATED"/>
    <property type="match status" value="1"/>
</dbReference>
<keyword evidence="8" id="KW-0472">Membrane</keyword>
<evidence type="ECO:0000256" key="8">
    <source>
        <dbReference type="ARBA" id="ARBA00023136"/>
    </source>
</evidence>
<gene>
    <name evidence="13" type="ORF">DILT_LOCUS2546</name>
</gene>
<keyword evidence="10" id="KW-0636">Prenylation</keyword>
<dbReference type="InterPro" id="IPR005225">
    <property type="entry name" value="Small_GTP-bd"/>
</dbReference>
<proteinExistence type="inferred from homology"/>
<dbReference type="InterPro" id="IPR041819">
    <property type="entry name" value="Rab4"/>
</dbReference>
<evidence type="ECO:0000313" key="13">
    <source>
        <dbReference type="EMBL" id="VDK74000.1"/>
    </source>
</evidence>
<evidence type="ECO:0000256" key="11">
    <source>
        <dbReference type="SAM" id="MobiDB-lite"/>
    </source>
</evidence>
<name>A0A3P6T291_DIBLA</name>
<dbReference type="NCBIfam" id="TIGR00231">
    <property type="entry name" value="small_GTP"/>
    <property type="match status" value="1"/>
</dbReference>
<evidence type="ECO:0000256" key="5">
    <source>
        <dbReference type="ARBA" id="ARBA00022741"/>
    </source>
</evidence>
<dbReference type="CDD" id="cd04113">
    <property type="entry name" value="Rab4"/>
    <property type="match status" value="1"/>
</dbReference>
<comment type="similarity">
    <text evidence="2">Belongs to the small GTPase superfamily. Rab family.</text>
</comment>
<evidence type="ECO:0000313" key="14">
    <source>
        <dbReference type="Proteomes" id="UP000281553"/>
    </source>
</evidence>
<dbReference type="Gene3D" id="3.40.50.300">
    <property type="entry name" value="P-loop containing nucleotide triphosphate hydrolases"/>
    <property type="match status" value="1"/>
</dbReference>
<dbReference type="OrthoDB" id="9989112at2759"/>
<keyword evidence="9" id="KW-0449">Lipoprotein</keyword>
<dbReference type="InterPro" id="IPR001806">
    <property type="entry name" value="Small_GTPase"/>
</dbReference>
<evidence type="ECO:0000256" key="9">
    <source>
        <dbReference type="ARBA" id="ARBA00023288"/>
    </source>
</evidence>
<evidence type="ECO:0000259" key="12">
    <source>
        <dbReference type="Pfam" id="PF17919"/>
    </source>
</evidence>
<dbReference type="InterPro" id="IPR050209">
    <property type="entry name" value="Rab_GTPases_membrane_traffic"/>
</dbReference>
<dbReference type="Proteomes" id="UP000281553">
    <property type="component" value="Unassembled WGS sequence"/>
</dbReference>
<sequence>MLQKDAPWYRSSDCEKNFAQLKLMLSSELLFTHYDPTLPVLVAVDTSNHGISAVTLHTSSIGLKREFKGTLEITVSLATLFLFEVSLKGFFGVSLAMVDAADRFDYLFKFLIIGNASSGKTCILRRYTERKFFPNTQHTIGAEFGSKIVNVDGTYVKIQIWDTAGQERFRSMARSYYRDAVGTLLVYDVTNRQSFDAVGQWLSDARQLASPNVVVILVGNKKDLQDTDGQVTHWEANAFAQENDMQLIETSALTGENVDEAFTQCVRTLLAKVKSGEMDPDRIGGCKPHGVTLTAGTPAARNSSNSPRPQFSSLASSGNCSC</sequence>
<dbReference type="InterPro" id="IPR027417">
    <property type="entry name" value="P-loop_NTPase"/>
</dbReference>
<dbReference type="GO" id="GO:0005525">
    <property type="term" value="F:GTP binding"/>
    <property type="evidence" value="ECO:0007669"/>
    <property type="project" value="UniProtKB-KW"/>
</dbReference>
<keyword evidence="5" id="KW-0547">Nucleotide-binding</keyword>
<reference evidence="13 14" key="1">
    <citation type="submission" date="2018-11" db="EMBL/GenBank/DDBJ databases">
        <authorList>
            <consortium name="Pathogen Informatics"/>
        </authorList>
    </citation>
    <scope>NUCLEOTIDE SEQUENCE [LARGE SCALE GENOMIC DNA]</scope>
</reference>
<dbReference type="PRINTS" id="PR00449">
    <property type="entry name" value="RASTRNSFRMNG"/>
</dbReference>
<keyword evidence="14" id="KW-1185">Reference proteome</keyword>
<dbReference type="GO" id="GO:0012505">
    <property type="term" value="C:endomembrane system"/>
    <property type="evidence" value="ECO:0007669"/>
    <property type="project" value="UniProtKB-SubCell"/>
</dbReference>
<accession>A0A3P6T291</accession>
<evidence type="ECO:0000256" key="10">
    <source>
        <dbReference type="ARBA" id="ARBA00023289"/>
    </source>
</evidence>
<dbReference type="SMART" id="SM00175">
    <property type="entry name" value="RAB"/>
    <property type="match status" value="1"/>
</dbReference>
<evidence type="ECO:0000256" key="2">
    <source>
        <dbReference type="ARBA" id="ARBA00006270"/>
    </source>
</evidence>
<keyword evidence="7" id="KW-0342">GTP-binding</keyword>
<dbReference type="EMBL" id="UYRU01042260">
    <property type="protein sequence ID" value="VDK74000.1"/>
    <property type="molecule type" value="Genomic_DNA"/>
</dbReference>
<dbReference type="SMART" id="SM00177">
    <property type="entry name" value="ARF"/>
    <property type="match status" value="1"/>
</dbReference>
<dbReference type="AlphaFoldDB" id="A0A3P6T291"/>
<dbReference type="SMART" id="SM00174">
    <property type="entry name" value="RHO"/>
    <property type="match status" value="1"/>
</dbReference>
<dbReference type="SUPFAM" id="SSF56672">
    <property type="entry name" value="DNA/RNA polymerases"/>
    <property type="match status" value="1"/>
</dbReference>
<feature type="domain" description="Reverse transcriptase/retrotransposon-derived protein RNase H-like" evidence="12">
    <location>
        <begin position="12"/>
        <end position="59"/>
    </location>
</feature>
<protein>
    <recommendedName>
        <fullName evidence="12">Reverse transcriptase/retrotransposon-derived protein RNase H-like domain-containing protein</fullName>
    </recommendedName>
</protein>
<organism evidence="13 14">
    <name type="scientific">Dibothriocephalus latus</name>
    <name type="common">Fish tapeworm</name>
    <name type="synonym">Diphyllobothrium latum</name>
    <dbReference type="NCBI Taxonomy" id="60516"/>
    <lineage>
        <taxon>Eukaryota</taxon>
        <taxon>Metazoa</taxon>
        <taxon>Spiralia</taxon>
        <taxon>Lophotrochozoa</taxon>
        <taxon>Platyhelminthes</taxon>
        <taxon>Cestoda</taxon>
        <taxon>Eucestoda</taxon>
        <taxon>Diphyllobothriidea</taxon>
        <taxon>Diphyllobothriidae</taxon>
        <taxon>Dibothriocephalus</taxon>
    </lineage>
</organism>
<dbReference type="SUPFAM" id="SSF52540">
    <property type="entry name" value="P-loop containing nucleoside triphosphate hydrolases"/>
    <property type="match status" value="1"/>
</dbReference>
<comment type="subcellular location">
    <subcellularLocation>
        <location evidence="1">Endomembrane system</location>
    </subcellularLocation>
</comment>
<dbReference type="InterPro" id="IPR043502">
    <property type="entry name" value="DNA/RNA_pol_sf"/>
</dbReference>
<dbReference type="Pfam" id="PF17919">
    <property type="entry name" value="RT_RNaseH_2"/>
    <property type="match status" value="1"/>
</dbReference>